<dbReference type="PROSITE" id="PS50804">
    <property type="entry name" value="SCAN_BOX"/>
    <property type="match status" value="1"/>
</dbReference>
<organism evidence="3 4">
    <name type="scientific">Sparus aurata</name>
    <name type="common">Gilthead sea bream</name>
    <dbReference type="NCBI Taxonomy" id="8175"/>
    <lineage>
        <taxon>Eukaryota</taxon>
        <taxon>Metazoa</taxon>
        <taxon>Chordata</taxon>
        <taxon>Craniata</taxon>
        <taxon>Vertebrata</taxon>
        <taxon>Euteleostomi</taxon>
        <taxon>Actinopterygii</taxon>
        <taxon>Neopterygii</taxon>
        <taxon>Teleostei</taxon>
        <taxon>Neoteleostei</taxon>
        <taxon>Acanthomorphata</taxon>
        <taxon>Eupercaria</taxon>
        <taxon>Spariformes</taxon>
        <taxon>Sparidae</taxon>
        <taxon>Sparus</taxon>
    </lineage>
</organism>
<dbReference type="AlphaFoldDB" id="A0A671X233"/>
<reference evidence="3" key="1">
    <citation type="submission" date="2021-04" db="EMBL/GenBank/DDBJ databases">
        <authorList>
            <consortium name="Wellcome Sanger Institute Data Sharing"/>
        </authorList>
    </citation>
    <scope>NUCLEOTIDE SEQUENCE [LARGE SCALE GENOMIC DNA]</scope>
</reference>
<reference evidence="3" key="2">
    <citation type="submission" date="2025-08" db="UniProtKB">
        <authorList>
            <consortium name="Ensembl"/>
        </authorList>
    </citation>
    <scope>IDENTIFICATION</scope>
</reference>
<dbReference type="InterPro" id="IPR003309">
    <property type="entry name" value="SCAN_dom"/>
</dbReference>
<dbReference type="GeneTree" id="ENSGT00940000165751"/>
<dbReference type="Gene3D" id="1.10.4020.10">
    <property type="entry name" value="DNA breaking-rejoining enzymes"/>
    <property type="match status" value="1"/>
</dbReference>
<accession>A0A671X233</accession>
<sequence>PFEQQKELLILQHKHELEREERALERERAIRAQEQAVETEKLKLEHYKLELIKEGKILDPSAVTKGDTGGSSSSRFDIPSCLKLVPKFSEKDLDTFFLLFERLAKNRKWTDSEQTLLLQCVLTGKAQEAYSVLSTADSENFQKVKTAVLKAYELVPEAYRQKFRGARRYDKQTNVEFACELSTLFGRWRLASEVHTFEQLCELLLLEQFHDTLPERTATYLSERNVKTLTEAAAIADEYALTHKVRGARHREVFFGHQKGSGSELPPFKSGNSGSKLDPSWVCNYCLDDGHWKAECPVLKSKHKSQQGYCHVKPVALSARARLGEKADAIAAVRLHTKSNIVDEPAPSPVESPGLSQGVTSEIDPGYDPFVSSGFVSLAGSDEKIPVKILRDSGALDSFILSSVLPFSSDTDTGNVVLIRGMGLNLVPAPLHKVVLCSDLVKGEVVLGVRPALPIKGVQVILGNDLAGGRIWADSQPSLVVNHTLPVNKAEIGDKGHSQVFPACAVTRAQACVNKNKLEEKKEEKKLHLWGKRGVRSQSILRTTV</sequence>
<dbReference type="SMART" id="SM00431">
    <property type="entry name" value="SCAN"/>
    <property type="match status" value="1"/>
</dbReference>
<dbReference type="InterPro" id="IPR038269">
    <property type="entry name" value="SCAN_sf"/>
</dbReference>
<dbReference type="Pfam" id="PF02023">
    <property type="entry name" value="SCAN"/>
    <property type="match status" value="1"/>
</dbReference>
<dbReference type="Ensembl" id="ENSSAUT00010045155.1">
    <property type="protein sequence ID" value="ENSSAUP00010042900.1"/>
    <property type="gene ID" value="ENSSAUG00010018018.1"/>
</dbReference>
<proteinExistence type="predicted"/>
<dbReference type="OMA" id="DICHYCK"/>
<feature type="domain" description="SCAN box" evidence="2">
    <location>
        <begin position="160"/>
        <end position="238"/>
    </location>
</feature>
<evidence type="ECO:0000313" key="4">
    <source>
        <dbReference type="Proteomes" id="UP000472265"/>
    </source>
</evidence>
<protein>
    <recommendedName>
        <fullName evidence="2">SCAN box domain-containing protein</fullName>
    </recommendedName>
</protein>
<evidence type="ECO:0000313" key="3">
    <source>
        <dbReference type="Ensembl" id="ENSSAUP00010042900.1"/>
    </source>
</evidence>
<feature type="coiled-coil region" evidence="1">
    <location>
        <begin position="10"/>
        <end position="50"/>
    </location>
</feature>
<keyword evidence="4" id="KW-1185">Reference proteome</keyword>
<reference evidence="3" key="3">
    <citation type="submission" date="2025-09" db="UniProtKB">
        <authorList>
            <consortium name="Ensembl"/>
        </authorList>
    </citation>
    <scope>IDENTIFICATION</scope>
</reference>
<evidence type="ECO:0000259" key="2">
    <source>
        <dbReference type="PROSITE" id="PS50804"/>
    </source>
</evidence>
<dbReference type="SUPFAM" id="SSF47353">
    <property type="entry name" value="Retrovirus capsid dimerization domain-like"/>
    <property type="match status" value="1"/>
</dbReference>
<dbReference type="InParanoid" id="A0A671X233"/>
<name>A0A671X233_SPAAU</name>
<dbReference type="Proteomes" id="UP000472265">
    <property type="component" value="Chromosome 7"/>
</dbReference>
<evidence type="ECO:0000256" key="1">
    <source>
        <dbReference type="SAM" id="Coils"/>
    </source>
</evidence>
<dbReference type="PANTHER" id="PTHR46888">
    <property type="entry name" value="ZINC KNUCKLE DOMAINCONTAINING PROTEIN-RELATED"/>
    <property type="match status" value="1"/>
</dbReference>
<keyword evidence="1" id="KW-0175">Coiled coil</keyword>
<dbReference type="PANTHER" id="PTHR46888:SF13">
    <property type="entry name" value="RIBONUCLEASE H"/>
    <property type="match status" value="1"/>
</dbReference>